<protein>
    <recommendedName>
        <fullName evidence="3">Nucleotide exchange factor SIL1</fullName>
    </recommendedName>
</protein>
<dbReference type="GeneID" id="54781360"/>
<evidence type="ECO:0000256" key="8">
    <source>
        <dbReference type="ARBA" id="ARBA00023010"/>
    </source>
</evidence>
<dbReference type="Gene3D" id="1.25.10.10">
    <property type="entry name" value="Leucine-rich Repeat Variant"/>
    <property type="match status" value="1"/>
</dbReference>
<evidence type="ECO:0000256" key="2">
    <source>
        <dbReference type="ARBA" id="ARBA00011799"/>
    </source>
</evidence>
<dbReference type="GO" id="GO:0000774">
    <property type="term" value="F:adenyl-nucleotide exchange factor activity"/>
    <property type="evidence" value="ECO:0007669"/>
    <property type="project" value="InterPro"/>
</dbReference>
<sequence>MRTSVLFTLAAALAAETICASDHDCYPKVFVPTNDWQEIRPGQDIPPGLHVRLNVDTLKREAKLMADDDSGDVNAVYVNPDHQEQVAIYKPQLHENIDSWQAAVDEILGGGTRLEPALDIVADLSHDLEHGAKLTHNPEIFPRLLVLAKEHPDLQDSIYRIMASSLRNNPDAVQQALDSPHNDATVSELLRQLPSSDDTLQKRILGVVSPLTTPSQLMEYYPYLGPEARSRLFNILEDDSAKRDQGQAPDEQVSVYLQKRVPLVPKDKFDNYLDALIDLHKNNEDLNANDEFLTWLADEVEKTKGASPEMHKRLLDARHNVFGNPMAMRKALADEL</sequence>
<dbReference type="EMBL" id="SWFT01000082">
    <property type="protein sequence ID" value="KAA8902813.1"/>
    <property type="molecule type" value="Genomic_DNA"/>
</dbReference>
<dbReference type="OMA" id="GLDIRMN"/>
<organism evidence="10 11">
    <name type="scientific">Diutina rugosa</name>
    <name type="common">Yeast</name>
    <name type="synonym">Candida rugosa</name>
    <dbReference type="NCBI Taxonomy" id="5481"/>
    <lineage>
        <taxon>Eukaryota</taxon>
        <taxon>Fungi</taxon>
        <taxon>Dikarya</taxon>
        <taxon>Ascomycota</taxon>
        <taxon>Saccharomycotina</taxon>
        <taxon>Pichiomycetes</taxon>
        <taxon>Debaryomycetaceae</taxon>
        <taxon>Diutina</taxon>
    </lineage>
</organism>
<keyword evidence="4" id="KW-0813">Transport</keyword>
<keyword evidence="6" id="KW-0256">Endoplasmic reticulum</keyword>
<evidence type="ECO:0000256" key="1">
    <source>
        <dbReference type="ARBA" id="ARBA00010588"/>
    </source>
</evidence>
<keyword evidence="8" id="KW-0811">Translocation</keyword>
<dbReference type="Proteomes" id="UP000449547">
    <property type="component" value="Unassembled WGS sequence"/>
</dbReference>
<evidence type="ECO:0000313" key="11">
    <source>
        <dbReference type="Proteomes" id="UP000449547"/>
    </source>
</evidence>
<dbReference type="InterPro" id="IPR011989">
    <property type="entry name" value="ARM-like"/>
</dbReference>
<gene>
    <name evidence="10" type="ORF">DIURU_002709</name>
</gene>
<evidence type="ECO:0000256" key="5">
    <source>
        <dbReference type="ARBA" id="ARBA00022729"/>
    </source>
</evidence>
<evidence type="ECO:0000256" key="3">
    <source>
        <dbReference type="ARBA" id="ARBA00015352"/>
    </source>
</evidence>
<name>A0A642UP34_DIURU</name>
<feature type="chain" id="PRO_5024956827" description="Nucleotide exchange factor SIL1" evidence="9">
    <location>
        <begin position="22"/>
        <end position="336"/>
    </location>
</feature>
<reference evidence="10 11" key="1">
    <citation type="submission" date="2019-07" db="EMBL/GenBank/DDBJ databases">
        <title>Genome assembly of two rare yeast pathogens: Diutina rugosa and Trichomonascus ciferrii.</title>
        <authorList>
            <person name="Mixao V."/>
            <person name="Saus E."/>
            <person name="Hansen A."/>
            <person name="Lass-Flor C."/>
            <person name="Gabaldon T."/>
        </authorList>
    </citation>
    <scope>NUCLEOTIDE SEQUENCE [LARGE SCALE GENOMIC DNA]</scope>
    <source>
        <strain evidence="10 11">CBS 613</strain>
    </source>
</reference>
<evidence type="ECO:0000256" key="6">
    <source>
        <dbReference type="ARBA" id="ARBA00022824"/>
    </source>
</evidence>
<dbReference type="AlphaFoldDB" id="A0A642UP34"/>
<dbReference type="RefSeq" id="XP_034012561.1">
    <property type="nucleotide sequence ID" value="XM_034155390.1"/>
</dbReference>
<keyword evidence="5 9" id="KW-0732">Signal</keyword>
<evidence type="ECO:0000313" key="10">
    <source>
        <dbReference type="EMBL" id="KAA8902813.1"/>
    </source>
</evidence>
<evidence type="ECO:0000256" key="7">
    <source>
        <dbReference type="ARBA" id="ARBA00022927"/>
    </source>
</evidence>
<dbReference type="VEuPathDB" id="FungiDB:DIURU_002709"/>
<keyword evidence="11" id="KW-1185">Reference proteome</keyword>
<keyword evidence="7" id="KW-0653">Protein transport</keyword>
<comment type="caution">
    <text evidence="10">The sequence shown here is derived from an EMBL/GenBank/DDBJ whole genome shotgun (WGS) entry which is preliminary data.</text>
</comment>
<dbReference type="GO" id="GO:0005783">
    <property type="term" value="C:endoplasmic reticulum"/>
    <property type="evidence" value="ECO:0007669"/>
    <property type="project" value="InterPro"/>
</dbReference>
<dbReference type="InterPro" id="IPR031884">
    <property type="entry name" value="Sil1_fungi"/>
</dbReference>
<feature type="signal peptide" evidence="9">
    <location>
        <begin position="1"/>
        <end position="21"/>
    </location>
</feature>
<dbReference type="OrthoDB" id="448649at2759"/>
<dbReference type="GO" id="GO:0015031">
    <property type="term" value="P:protein transport"/>
    <property type="evidence" value="ECO:0007669"/>
    <property type="project" value="UniProtKB-KW"/>
</dbReference>
<comment type="similarity">
    <text evidence="1">Belongs to the SIL1 family.</text>
</comment>
<accession>A0A642UP34</accession>
<evidence type="ECO:0000256" key="4">
    <source>
        <dbReference type="ARBA" id="ARBA00022448"/>
    </source>
</evidence>
<evidence type="ECO:0000256" key="9">
    <source>
        <dbReference type="SAM" id="SignalP"/>
    </source>
</evidence>
<dbReference type="Pfam" id="PF16782">
    <property type="entry name" value="SIL1"/>
    <property type="match status" value="1"/>
</dbReference>
<proteinExistence type="inferred from homology"/>
<comment type="subunit">
    <text evidence="2">Interacts with KAR2.</text>
</comment>